<accession>A0ABD1MF93</accession>
<feature type="domain" description="J" evidence="1">
    <location>
        <begin position="66"/>
        <end position="130"/>
    </location>
</feature>
<evidence type="ECO:0000313" key="3">
    <source>
        <dbReference type="Proteomes" id="UP001603857"/>
    </source>
</evidence>
<keyword evidence="3" id="KW-1185">Reference proteome</keyword>
<organism evidence="2 3">
    <name type="scientific">Flemingia macrophylla</name>
    <dbReference type="NCBI Taxonomy" id="520843"/>
    <lineage>
        <taxon>Eukaryota</taxon>
        <taxon>Viridiplantae</taxon>
        <taxon>Streptophyta</taxon>
        <taxon>Embryophyta</taxon>
        <taxon>Tracheophyta</taxon>
        <taxon>Spermatophyta</taxon>
        <taxon>Magnoliopsida</taxon>
        <taxon>eudicotyledons</taxon>
        <taxon>Gunneridae</taxon>
        <taxon>Pentapetalae</taxon>
        <taxon>rosids</taxon>
        <taxon>fabids</taxon>
        <taxon>Fabales</taxon>
        <taxon>Fabaceae</taxon>
        <taxon>Papilionoideae</taxon>
        <taxon>50 kb inversion clade</taxon>
        <taxon>NPAAA clade</taxon>
        <taxon>indigoferoid/millettioid clade</taxon>
        <taxon>Phaseoleae</taxon>
        <taxon>Flemingia</taxon>
    </lineage>
</organism>
<dbReference type="PROSITE" id="PS00636">
    <property type="entry name" value="DNAJ_1"/>
    <property type="match status" value="1"/>
</dbReference>
<evidence type="ECO:0000259" key="1">
    <source>
        <dbReference type="PROSITE" id="PS50076"/>
    </source>
</evidence>
<name>A0ABD1MF93_9FABA</name>
<dbReference type="Pfam" id="PF00226">
    <property type="entry name" value="DnaJ"/>
    <property type="match status" value="1"/>
</dbReference>
<comment type="caution">
    <text evidence="2">The sequence shown here is derived from an EMBL/GenBank/DDBJ whole genome shotgun (WGS) entry which is preliminary data.</text>
</comment>
<dbReference type="InterPro" id="IPR036869">
    <property type="entry name" value="J_dom_sf"/>
</dbReference>
<dbReference type="PRINTS" id="PR00625">
    <property type="entry name" value="JDOMAIN"/>
</dbReference>
<dbReference type="Gene3D" id="1.10.287.110">
    <property type="entry name" value="DnaJ domain"/>
    <property type="match status" value="1"/>
</dbReference>
<dbReference type="AlphaFoldDB" id="A0ABD1MF93"/>
<sequence>MECYKDEATRAKEIAERMFAAKDTLGAKKFALKALNLFPALESISQLIATLDVYLSTENKTNGEADWYGVLGVDPLSDDDTIRKQYRKLALILHPDKNKSVGADGAFKLISEAWNLLSDKTKRAAYDHRRGKAPKVSTKFGGSSTRARPNGSYYFAKKTAPSSASTLKNISKDHTSSSTHKSKTNVFGLFVIDAKFRPGMLVMLTLKSYVRTVMRHL</sequence>
<dbReference type="InterPro" id="IPR018253">
    <property type="entry name" value="DnaJ_domain_CS"/>
</dbReference>
<proteinExistence type="predicted"/>
<gene>
    <name evidence="2" type="ORF">Fmac_015692</name>
</gene>
<dbReference type="InterPro" id="IPR001623">
    <property type="entry name" value="DnaJ_domain"/>
</dbReference>
<evidence type="ECO:0000313" key="2">
    <source>
        <dbReference type="EMBL" id="KAL2334479.1"/>
    </source>
</evidence>
<dbReference type="CDD" id="cd06257">
    <property type="entry name" value="DnaJ"/>
    <property type="match status" value="1"/>
</dbReference>
<dbReference type="PANTHER" id="PTHR44137">
    <property type="entry name" value="BNAC03G44070D PROTEIN"/>
    <property type="match status" value="1"/>
</dbReference>
<dbReference type="SUPFAM" id="SSF46565">
    <property type="entry name" value="Chaperone J-domain"/>
    <property type="match status" value="1"/>
</dbReference>
<dbReference type="PANTHER" id="PTHR44137:SF58">
    <property type="entry name" value="J DOMAIN-CONTAINING PROTEIN"/>
    <property type="match status" value="1"/>
</dbReference>
<dbReference type="Proteomes" id="UP001603857">
    <property type="component" value="Unassembled WGS sequence"/>
</dbReference>
<dbReference type="PROSITE" id="PS50076">
    <property type="entry name" value="DNAJ_2"/>
    <property type="match status" value="1"/>
</dbReference>
<dbReference type="SMART" id="SM00271">
    <property type="entry name" value="DnaJ"/>
    <property type="match status" value="1"/>
</dbReference>
<protein>
    <recommendedName>
        <fullName evidence="1">J domain-containing protein</fullName>
    </recommendedName>
</protein>
<reference evidence="2 3" key="1">
    <citation type="submission" date="2024-08" db="EMBL/GenBank/DDBJ databases">
        <title>Insights into the chromosomal genome structure of Flemingia macrophylla.</title>
        <authorList>
            <person name="Ding Y."/>
            <person name="Zhao Y."/>
            <person name="Bi W."/>
            <person name="Wu M."/>
            <person name="Zhao G."/>
            <person name="Gong Y."/>
            <person name="Li W."/>
            <person name="Zhang P."/>
        </authorList>
    </citation>
    <scope>NUCLEOTIDE SEQUENCE [LARGE SCALE GENOMIC DNA]</scope>
    <source>
        <strain evidence="2">DYQJB</strain>
        <tissue evidence="2">Leaf</tissue>
    </source>
</reference>
<dbReference type="EMBL" id="JBGMDY010000005">
    <property type="protein sequence ID" value="KAL2334479.1"/>
    <property type="molecule type" value="Genomic_DNA"/>
</dbReference>